<dbReference type="AlphaFoldDB" id="A0A8D8Z8Y5"/>
<accession>A0A8D8Z8Y5</accession>
<sequence length="122" mass="14474">MPGRTDLTIENSNITYIVDYARQNRSDNIIMDIKHNMDIMLHANQNQKPEAQHDVLCDEFNNIVNPRTLEQEASRTDVRHHDRIKYTYKYTEWILQGGQTIWVSTLKLSWSVSYSRLHPWVT</sequence>
<protein>
    <submittedName>
        <fullName evidence="1">Uncharacterized protein</fullName>
    </submittedName>
</protein>
<proteinExistence type="predicted"/>
<dbReference type="EMBL" id="HBUF01445096">
    <property type="protein sequence ID" value="CAG6743243.1"/>
    <property type="molecule type" value="Transcribed_RNA"/>
</dbReference>
<reference evidence="1" key="1">
    <citation type="submission" date="2021-05" db="EMBL/GenBank/DDBJ databases">
        <authorList>
            <person name="Alioto T."/>
            <person name="Alioto T."/>
            <person name="Gomez Garrido J."/>
        </authorList>
    </citation>
    <scope>NUCLEOTIDE SEQUENCE</scope>
</reference>
<organism evidence="1">
    <name type="scientific">Cacopsylla melanoneura</name>
    <dbReference type="NCBI Taxonomy" id="428564"/>
    <lineage>
        <taxon>Eukaryota</taxon>
        <taxon>Metazoa</taxon>
        <taxon>Ecdysozoa</taxon>
        <taxon>Arthropoda</taxon>
        <taxon>Hexapoda</taxon>
        <taxon>Insecta</taxon>
        <taxon>Pterygota</taxon>
        <taxon>Neoptera</taxon>
        <taxon>Paraneoptera</taxon>
        <taxon>Hemiptera</taxon>
        <taxon>Sternorrhyncha</taxon>
        <taxon>Psylloidea</taxon>
        <taxon>Psyllidae</taxon>
        <taxon>Psyllinae</taxon>
        <taxon>Cacopsylla</taxon>
    </lineage>
</organism>
<evidence type="ECO:0000313" key="1">
    <source>
        <dbReference type="EMBL" id="CAG6743243.1"/>
    </source>
</evidence>
<name>A0A8D8Z8Y5_9HEMI</name>